<dbReference type="AlphaFoldDB" id="A0A9Q1GZ91"/>
<reference evidence="1" key="1">
    <citation type="submission" date="2021-10" db="EMBL/GenBank/DDBJ databases">
        <title>Tropical sea cucumber genome reveals ecological adaptation and Cuvierian tubules defense mechanism.</title>
        <authorList>
            <person name="Chen T."/>
        </authorList>
    </citation>
    <scope>NUCLEOTIDE SEQUENCE</scope>
    <source>
        <strain evidence="1">Nanhai2018</strain>
        <tissue evidence="1">Muscle</tissue>
    </source>
</reference>
<dbReference type="EMBL" id="JAIZAY010000015">
    <property type="protein sequence ID" value="KAJ8028078.1"/>
    <property type="molecule type" value="Genomic_DNA"/>
</dbReference>
<name>A0A9Q1GZ91_HOLLE</name>
<evidence type="ECO:0000313" key="1">
    <source>
        <dbReference type="EMBL" id="KAJ8028078.1"/>
    </source>
</evidence>
<keyword evidence="2" id="KW-1185">Reference proteome</keyword>
<protein>
    <submittedName>
        <fullName evidence="1">Uncharacterized protein</fullName>
    </submittedName>
</protein>
<organism evidence="1 2">
    <name type="scientific">Holothuria leucospilota</name>
    <name type="common">Black long sea cucumber</name>
    <name type="synonym">Mertensiothuria leucospilota</name>
    <dbReference type="NCBI Taxonomy" id="206669"/>
    <lineage>
        <taxon>Eukaryota</taxon>
        <taxon>Metazoa</taxon>
        <taxon>Echinodermata</taxon>
        <taxon>Eleutherozoa</taxon>
        <taxon>Echinozoa</taxon>
        <taxon>Holothuroidea</taxon>
        <taxon>Aspidochirotacea</taxon>
        <taxon>Aspidochirotida</taxon>
        <taxon>Holothuriidae</taxon>
        <taxon>Holothuria</taxon>
    </lineage>
</organism>
<gene>
    <name evidence="1" type="ORF">HOLleu_30211</name>
</gene>
<proteinExistence type="predicted"/>
<comment type="caution">
    <text evidence="1">The sequence shown here is derived from an EMBL/GenBank/DDBJ whole genome shotgun (WGS) entry which is preliminary data.</text>
</comment>
<evidence type="ECO:0000313" key="2">
    <source>
        <dbReference type="Proteomes" id="UP001152320"/>
    </source>
</evidence>
<sequence>MTLTCVYGSYTRKRSTRNFKRLLFDSRCNENHKNQRLKWILSAEMQTADDRNCAIDSPSMNYTVQDSFQDATSLDGQRRGLRQTSLWRYFRRKHKTEEQKYGPDEQEKVCHNVHPPDKLFSNFSSTHSINKPSSVGMNPLVNALNGLCLMD</sequence>
<accession>A0A9Q1GZ91</accession>
<dbReference type="Proteomes" id="UP001152320">
    <property type="component" value="Chromosome 15"/>
</dbReference>